<feature type="transmembrane region" description="Helical" evidence="7">
    <location>
        <begin position="348"/>
        <end position="367"/>
    </location>
</feature>
<dbReference type="GO" id="GO:0005886">
    <property type="term" value="C:plasma membrane"/>
    <property type="evidence" value="ECO:0007669"/>
    <property type="project" value="UniProtKB-SubCell"/>
</dbReference>
<dbReference type="PIRSF" id="PIRSF017804">
    <property type="entry name" value="Secretion_EccD1"/>
    <property type="match status" value="1"/>
</dbReference>
<keyword evidence="5 7" id="KW-1133">Transmembrane helix</keyword>
<sequence>MAGTANGELTRVTIVSPNTRVDLALPSEVPLAELLPTILRHAGEELADEGASHGGWVLARLGGQPLDSGRSTSQLTVRDGELLYLTMRQKMAPEMVFDDVIEAVATATNNRGSRWDQHSTRKFSLTVGVCALLAGALAVLFSGPPQLYGAITAFVVAVVLLSVSAVFARALRATDAAVAFALVSLAYAAVGGLLVGAGDREVGELTSANLVMATSAVLVFAVLALVAVADRAPLFLSASFCAVAFGIAAGTSMALDGNAALGAAIVASLTFMLVPATPTLSLRLARVPMPQLPANVEELKQDNYSVNGTEALDRSARANDFLTSMYGTIAVISFACCIALSLDGGVPGWLLTGVLSLVLLSRARVLVVRSARIPLLTAGIAGLGLLTLAVFAASPTLIRLTAVLGGLLVITLIAVFYGLAVTGKRISPMWGRTLDIAEILLIVAIVPLAGWIGGIYTMMRSLNG</sequence>
<feature type="transmembrane region" description="Helical" evidence="7">
    <location>
        <begin position="235"/>
        <end position="255"/>
    </location>
</feature>
<comment type="caution">
    <text evidence="9">The sequence shown here is derived from an EMBL/GenBank/DDBJ whole genome shotgun (WGS) entry which is preliminary data.</text>
</comment>
<feature type="transmembrane region" description="Helical" evidence="7">
    <location>
        <begin position="210"/>
        <end position="228"/>
    </location>
</feature>
<gene>
    <name evidence="9" type="ORF">Afil01_66230</name>
</gene>
<evidence type="ECO:0000256" key="6">
    <source>
        <dbReference type="ARBA" id="ARBA00023136"/>
    </source>
</evidence>
<evidence type="ECO:0000259" key="8">
    <source>
        <dbReference type="Pfam" id="PF19053"/>
    </source>
</evidence>
<evidence type="ECO:0000256" key="2">
    <source>
        <dbReference type="ARBA" id="ARBA00006162"/>
    </source>
</evidence>
<evidence type="ECO:0000256" key="5">
    <source>
        <dbReference type="ARBA" id="ARBA00022989"/>
    </source>
</evidence>
<evidence type="ECO:0000256" key="4">
    <source>
        <dbReference type="ARBA" id="ARBA00022692"/>
    </source>
</evidence>
<dbReference type="Gene3D" id="3.10.20.90">
    <property type="entry name" value="Phosphatidylinositol 3-kinase Catalytic Subunit, Chain A, domain 1"/>
    <property type="match status" value="1"/>
</dbReference>
<dbReference type="AlphaFoldDB" id="A0A9W6WDP1"/>
<dbReference type="Proteomes" id="UP001165079">
    <property type="component" value="Unassembled WGS sequence"/>
</dbReference>
<dbReference type="InterPro" id="IPR006707">
    <property type="entry name" value="T7SS_EccD"/>
</dbReference>
<evidence type="ECO:0000313" key="10">
    <source>
        <dbReference type="Proteomes" id="UP001165079"/>
    </source>
</evidence>
<feature type="transmembrane region" description="Helical" evidence="7">
    <location>
        <begin position="400"/>
        <end position="419"/>
    </location>
</feature>
<keyword evidence="4 7" id="KW-0812">Transmembrane</keyword>
<feature type="transmembrane region" description="Helical" evidence="7">
    <location>
        <begin position="123"/>
        <end position="141"/>
    </location>
</feature>
<keyword evidence="10" id="KW-1185">Reference proteome</keyword>
<evidence type="ECO:0000313" key="9">
    <source>
        <dbReference type="EMBL" id="GLZ81816.1"/>
    </source>
</evidence>
<protein>
    <submittedName>
        <fullName evidence="9">Type VII secretion integral membrane protein EccD</fullName>
    </submittedName>
</protein>
<reference evidence="9" key="1">
    <citation type="submission" date="2023-03" db="EMBL/GenBank/DDBJ databases">
        <title>Actinorhabdospora filicis NBRC 111898.</title>
        <authorList>
            <person name="Ichikawa N."/>
            <person name="Sato H."/>
            <person name="Tonouchi N."/>
        </authorList>
    </citation>
    <scope>NUCLEOTIDE SEQUENCE</scope>
    <source>
        <strain evidence="9">NBRC 111898</strain>
    </source>
</reference>
<dbReference type="RefSeq" id="WP_285667371.1">
    <property type="nucleotide sequence ID" value="NZ_BSTX01000007.1"/>
</dbReference>
<keyword evidence="6 7" id="KW-0472">Membrane</keyword>
<proteinExistence type="inferred from homology"/>
<evidence type="ECO:0000256" key="7">
    <source>
        <dbReference type="SAM" id="Phobius"/>
    </source>
</evidence>
<feature type="transmembrane region" description="Helical" evidence="7">
    <location>
        <begin position="147"/>
        <end position="171"/>
    </location>
</feature>
<dbReference type="NCBIfam" id="TIGR03920">
    <property type="entry name" value="T7SS_EccD"/>
    <property type="match status" value="1"/>
</dbReference>
<feature type="transmembrane region" description="Helical" evidence="7">
    <location>
        <begin position="261"/>
        <end position="282"/>
    </location>
</feature>
<comment type="similarity">
    <text evidence="2">Belongs to the EccD/Snm4 family.</text>
</comment>
<dbReference type="Pfam" id="PF08817">
    <property type="entry name" value="YukD"/>
    <property type="match status" value="1"/>
</dbReference>
<dbReference type="EMBL" id="BSTX01000007">
    <property type="protein sequence ID" value="GLZ81816.1"/>
    <property type="molecule type" value="Genomic_DNA"/>
</dbReference>
<name>A0A9W6WDP1_9ACTN</name>
<feature type="transmembrane region" description="Helical" evidence="7">
    <location>
        <begin position="178"/>
        <end position="198"/>
    </location>
</feature>
<feature type="transmembrane region" description="Helical" evidence="7">
    <location>
        <begin position="374"/>
        <end position="394"/>
    </location>
</feature>
<organism evidence="9 10">
    <name type="scientific">Actinorhabdospora filicis</name>
    <dbReference type="NCBI Taxonomy" id="1785913"/>
    <lineage>
        <taxon>Bacteria</taxon>
        <taxon>Bacillati</taxon>
        <taxon>Actinomycetota</taxon>
        <taxon>Actinomycetes</taxon>
        <taxon>Micromonosporales</taxon>
        <taxon>Micromonosporaceae</taxon>
        <taxon>Actinorhabdospora</taxon>
    </lineage>
</organism>
<feature type="transmembrane region" description="Helical" evidence="7">
    <location>
        <begin position="321"/>
        <end position="342"/>
    </location>
</feature>
<dbReference type="Pfam" id="PF19053">
    <property type="entry name" value="EccD"/>
    <property type="match status" value="1"/>
</dbReference>
<dbReference type="InterPro" id="IPR044049">
    <property type="entry name" value="EccD_transm"/>
</dbReference>
<evidence type="ECO:0000256" key="1">
    <source>
        <dbReference type="ARBA" id="ARBA00004651"/>
    </source>
</evidence>
<feature type="transmembrane region" description="Helical" evidence="7">
    <location>
        <begin position="439"/>
        <end position="459"/>
    </location>
</feature>
<dbReference type="InterPro" id="IPR024962">
    <property type="entry name" value="YukD-like"/>
</dbReference>
<accession>A0A9W6WDP1</accession>
<keyword evidence="3" id="KW-1003">Cell membrane</keyword>
<comment type="subcellular location">
    <subcellularLocation>
        <location evidence="1">Cell membrane</location>
        <topology evidence="1">Multi-pass membrane protein</topology>
    </subcellularLocation>
</comment>
<feature type="domain" description="EccD-like transmembrane" evidence="8">
    <location>
        <begin position="120"/>
        <end position="462"/>
    </location>
</feature>
<evidence type="ECO:0000256" key="3">
    <source>
        <dbReference type="ARBA" id="ARBA00022475"/>
    </source>
</evidence>